<evidence type="ECO:0000256" key="1">
    <source>
        <dbReference type="SAM" id="MobiDB-lite"/>
    </source>
</evidence>
<reference evidence="2 3" key="1">
    <citation type="submission" date="2021-12" db="EMBL/GenBank/DDBJ databases">
        <title>Discovery of the Pendulisporaceae a myxobacterial family with distinct sporulation behavior and unique specialized metabolism.</title>
        <authorList>
            <person name="Garcia R."/>
            <person name="Popoff A."/>
            <person name="Bader C.D."/>
            <person name="Loehr J."/>
            <person name="Walesch S."/>
            <person name="Walt C."/>
            <person name="Boldt J."/>
            <person name="Bunk B."/>
            <person name="Haeckl F.J.F.P.J."/>
            <person name="Gunesch A.P."/>
            <person name="Birkelbach J."/>
            <person name="Nuebel U."/>
            <person name="Pietschmann T."/>
            <person name="Bach T."/>
            <person name="Mueller R."/>
        </authorList>
    </citation>
    <scope>NUCLEOTIDE SEQUENCE [LARGE SCALE GENOMIC DNA]</scope>
    <source>
        <strain evidence="2 3">MSr12523</strain>
    </source>
</reference>
<keyword evidence="3" id="KW-1185">Reference proteome</keyword>
<accession>A0ABZ2KP26</accession>
<sequence length="115" mass="13124">MSNETWGRERVIAHIGRLDECGRKADRRRDSAREYILTVRFNEDGDAVQALLSPSTDPMLAECVDWQMREFARPGDRPPQRKTFRVHVPLSFSPIGGRATPAPEQPFADELTTRD</sequence>
<evidence type="ECO:0000313" key="2">
    <source>
        <dbReference type="EMBL" id="WXA99098.1"/>
    </source>
</evidence>
<feature type="region of interest" description="Disordered" evidence="1">
    <location>
        <begin position="92"/>
        <end position="115"/>
    </location>
</feature>
<dbReference type="Proteomes" id="UP001379533">
    <property type="component" value="Chromosome"/>
</dbReference>
<name>A0ABZ2KP26_9BACT</name>
<dbReference type="RefSeq" id="WP_394849728.1">
    <property type="nucleotide sequence ID" value="NZ_CP089982.1"/>
</dbReference>
<organism evidence="2 3">
    <name type="scientific">Pendulispora brunnea</name>
    <dbReference type="NCBI Taxonomy" id="2905690"/>
    <lineage>
        <taxon>Bacteria</taxon>
        <taxon>Pseudomonadati</taxon>
        <taxon>Myxococcota</taxon>
        <taxon>Myxococcia</taxon>
        <taxon>Myxococcales</taxon>
        <taxon>Sorangiineae</taxon>
        <taxon>Pendulisporaceae</taxon>
        <taxon>Pendulispora</taxon>
    </lineage>
</organism>
<evidence type="ECO:0008006" key="4">
    <source>
        <dbReference type="Google" id="ProtNLM"/>
    </source>
</evidence>
<dbReference type="EMBL" id="CP089982">
    <property type="protein sequence ID" value="WXA99098.1"/>
    <property type="molecule type" value="Genomic_DNA"/>
</dbReference>
<evidence type="ECO:0000313" key="3">
    <source>
        <dbReference type="Proteomes" id="UP001379533"/>
    </source>
</evidence>
<proteinExistence type="predicted"/>
<gene>
    <name evidence="2" type="ORF">LZC95_20025</name>
</gene>
<protein>
    <recommendedName>
        <fullName evidence="4">TonB C-terminal domain-containing protein</fullName>
    </recommendedName>
</protein>